<protein>
    <submittedName>
        <fullName evidence="1">Uncharacterized protein</fullName>
    </submittedName>
</protein>
<reference evidence="1 2" key="1">
    <citation type="journal article" date="2016" name="Mol. Biol. Evol.">
        <title>Comparative Genomics of Early-Diverging Mushroom-Forming Fungi Provides Insights into the Origins of Lignocellulose Decay Capabilities.</title>
        <authorList>
            <person name="Nagy L.G."/>
            <person name="Riley R."/>
            <person name="Tritt A."/>
            <person name="Adam C."/>
            <person name="Daum C."/>
            <person name="Floudas D."/>
            <person name="Sun H."/>
            <person name="Yadav J.S."/>
            <person name="Pangilinan J."/>
            <person name="Larsson K.H."/>
            <person name="Matsuura K."/>
            <person name="Barry K."/>
            <person name="Labutti K."/>
            <person name="Kuo R."/>
            <person name="Ohm R.A."/>
            <person name="Bhattacharya S.S."/>
            <person name="Shirouzu T."/>
            <person name="Yoshinaga Y."/>
            <person name="Martin F.M."/>
            <person name="Grigoriev I.V."/>
            <person name="Hibbett D.S."/>
        </authorList>
    </citation>
    <scope>NUCLEOTIDE SEQUENCE [LARGE SCALE GENOMIC DNA]</scope>
    <source>
        <strain evidence="1 2">HHB12029</strain>
    </source>
</reference>
<evidence type="ECO:0000313" key="1">
    <source>
        <dbReference type="EMBL" id="KZV99756.1"/>
    </source>
</evidence>
<dbReference type="Proteomes" id="UP000077266">
    <property type="component" value="Unassembled WGS sequence"/>
</dbReference>
<dbReference type="AlphaFoldDB" id="A0A165MU33"/>
<gene>
    <name evidence="1" type="ORF">EXIGLDRAFT_724307</name>
</gene>
<dbReference type="EMBL" id="KV425907">
    <property type="protein sequence ID" value="KZV99756.1"/>
    <property type="molecule type" value="Genomic_DNA"/>
</dbReference>
<accession>A0A165MU33</accession>
<sequence>MTPDSRYATLLPLGTIRRRSVGRHVDGCNDAGLAHGNPTVLVANTTSGQDTEHMHVT</sequence>
<proteinExistence type="predicted"/>
<dbReference type="InParanoid" id="A0A165MU33"/>
<evidence type="ECO:0000313" key="2">
    <source>
        <dbReference type="Proteomes" id="UP000077266"/>
    </source>
</evidence>
<name>A0A165MU33_EXIGL</name>
<keyword evidence="2" id="KW-1185">Reference proteome</keyword>
<organism evidence="1 2">
    <name type="scientific">Exidia glandulosa HHB12029</name>
    <dbReference type="NCBI Taxonomy" id="1314781"/>
    <lineage>
        <taxon>Eukaryota</taxon>
        <taxon>Fungi</taxon>
        <taxon>Dikarya</taxon>
        <taxon>Basidiomycota</taxon>
        <taxon>Agaricomycotina</taxon>
        <taxon>Agaricomycetes</taxon>
        <taxon>Auriculariales</taxon>
        <taxon>Exidiaceae</taxon>
        <taxon>Exidia</taxon>
    </lineage>
</organism>